<dbReference type="RefSeq" id="WP_257632043.1">
    <property type="nucleotide sequence ID" value="NZ_JANIIC010000020.1"/>
</dbReference>
<evidence type="ECO:0000313" key="1">
    <source>
        <dbReference type="EMBL" id="MCQ8831048.1"/>
    </source>
</evidence>
<dbReference type="Proteomes" id="UP001142400">
    <property type="component" value="Unassembled WGS sequence"/>
</dbReference>
<dbReference type="AlphaFoldDB" id="A0A9X2LWH5"/>
<name>A0A9X2LWH5_STRMQ</name>
<protein>
    <submittedName>
        <fullName evidence="1">Uncharacterized protein</fullName>
    </submittedName>
</protein>
<evidence type="ECO:0000313" key="2">
    <source>
        <dbReference type="Proteomes" id="UP001142400"/>
    </source>
</evidence>
<keyword evidence="2" id="KW-1185">Reference proteome</keyword>
<proteinExistence type="predicted"/>
<gene>
    <name evidence="1" type="ORF">NQU54_18765</name>
</gene>
<accession>A0A9X2LWH5</accession>
<organism evidence="1 2">
    <name type="scientific">Streptomyces malaysiensis subsp. samsunensis</name>
    <dbReference type="NCBI Taxonomy" id="459658"/>
    <lineage>
        <taxon>Bacteria</taxon>
        <taxon>Bacillati</taxon>
        <taxon>Actinomycetota</taxon>
        <taxon>Actinomycetes</taxon>
        <taxon>Kitasatosporales</taxon>
        <taxon>Streptomycetaceae</taxon>
        <taxon>Streptomyces</taxon>
        <taxon>Streptomyces violaceusniger group</taxon>
    </lineage>
</organism>
<comment type="caution">
    <text evidence="1">The sequence shown here is derived from an EMBL/GenBank/DDBJ whole genome shotgun (WGS) entry which is preliminary data.</text>
</comment>
<sequence length="164" mass="18373">MFKMLEGGRMVDEQNRNHWRQGPYDSTAGRYVGEALVVLAAAPFVQAVATHFGNRLAGAVDESTRSAVRRFLRRQVEEQRGGESTRARRLLLRPENDWGKIIVPLDLPPEGLAQLFDLCDAGPPDGIGFCRVSWVRDGWICVPRVNPEGALYQWDGQAKDWIPG</sequence>
<reference evidence="1" key="1">
    <citation type="submission" date="2022-06" db="EMBL/GenBank/DDBJ databases">
        <title>WGS of actinobacteria.</title>
        <authorList>
            <person name="Thawai C."/>
        </authorList>
    </citation>
    <scope>NUCLEOTIDE SEQUENCE</scope>
    <source>
        <strain evidence="1">DSM 42010</strain>
    </source>
</reference>
<dbReference type="EMBL" id="JANIIC010000020">
    <property type="protein sequence ID" value="MCQ8831048.1"/>
    <property type="molecule type" value="Genomic_DNA"/>
</dbReference>